<feature type="signal peptide" evidence="13">
    <location>
        <begin position="1"/>
        <end position="22"/>
    </location>
</feature>
<dbReference type="AlphaFoldDB" id="A0A2S6GIN1"/>
<feature type="domain" description="Histidine kinase" evidence="14">
    <location>
        <begin position="454"/>
        <end position="671"/>
    </location>
</feature>
<feature type="compositionally biased region" description="Polar residues" evidence="11">
    <location>
        <begin position="684"/>
        <end position="701"/>
    </location>
</feature>
<dbReference type="EMBL" id="PTIX01000016">
    <property type="protein sequence ID" value="PPK65067.1"/>
    <property type="molecule type" value="Genomic_DNA"/>
</dbReference>
<dbReference type="GO" id="GO:0000155">
    <property type="term" value="F:phosphorelay sensor kinase activity"/>
    <property type="evidence" value="ECO:0007669"/>
    <property type="project" value="InterPro"/>
</dbReference>
<keyword evidence="9" id="KW-0902">Two-component regulatory system</keyword>
<comment type="catalytic activity">
    <reaction evidence="1">
        <text>ATP + protein L-histidine = ADP + protein N-phospho-L-histidine.</text>
        <dbReference type="EC" id="2.7.13.3"/>
    </reaction>
</comment>
<keyword evidence="12" id="KW-1133">Transmembrane helix</keyword>
<dbReference type="GO" id="GO:0005886">
    <property type="term" value="C:plasma membrane"/>
    <property type="evidence" value="ECO:0007669"/>
    <property type="project" value="UniProtKB-SubCell"/>
</dbReference>
<evidence type="ECO:0000256" key="11">
    <source>
        <dbReference type="SAM" id="MobiDB-lite"/>
    </source>
</evidence>
<keyword evidence="12" id="KW-0472">Membrane</keyword>
<keyword evidence="12" id="KW-0812">Transmembrane</keyword>
<evidence type="ECO:0000313" key="15">
    <source>
        <dbReference type="EMBL" id="PPK65067.1"/>
    </source>
</evidence>
<gene>
    <name evidence="15" type="ORF">CLV40_116110</name>
</gene>
<keyword evidence="7 15" id="KW-0418">Kinase</keyword>
<organism evidence="15 16">
    <name type="scientific">Actinokineospora auranticolor</name>
    <dbReference type="NCBI Taxonomy" id="155976"/>
    <lineage>
        <taxon>Bacteria</taxon>
        <taxon>Bacillati</taxon>
        <taxon>Actinomycetota</taxon>
        <taxon>Actinomycetes</taxon>
        <taxon>Pseudonocardiales</taxon>
        <taxon>Pseudonocardiaceae</taxon>
        <taxon>Actinokineospora</taxon>
    </lineage>
</organism>
<dbReference type="GO" id="GO:0000156">
    <property type="term" value="F:phosphorelay response regulator activity"/>
    <property type="evidence" value="ECO:0007669"/>
    <property type="project" value="TreeGrafter"/>
</dbReference>
<evidence type="ECO:0000256" key="7">
    <source>
        <dbReference type="ARBA" id="ARBA00022777"/>
    </source>
</evidence>
<feature type="chain" id="PRO_5038730550" description="Sensor-like histidine kinase SenX3" evidence="13">
    <location>
        <begin position="23"/>
        <end position="707"/>
    </location>
</feature>
<dbReference type="InterPro" id="IPR035965">
    <property type="entry name" value="PAS-like_dom_sf"/>
</dbReference>
<dbReference type="Pfam" id="PF00512">
    <property type="entry name" value="HisKA"/>
    <property type="match status" value="1"/>
</dbReference>
<dbReference type="OrthoDB" id="9808408at2"/>
<dbReference type="EC" id="2.7.13.3" evidence="3"/>
<evidence type="ECO:0000256" key="1">
    <source>
        <dbReference type="ARBA" id="ARBA00000085"/>
    </source>
</evidence>
<name>A0A2S6GIN1_9PSEU</name>
<feature type="transmembrane region" description="Helical" evidence="12">
    <location>
        <begin position="32"/>
        <end position="50"/>
    </location>
</feature>
<dbReference type="InterPro" id="IPR003661">
    <property type="entry name" value="HisK_dim/P_dom"/>
</dbReference>
<sequence length="707" mass="74015">MGRGTALVRCAVFAALFAAATAAGRLTVLDATNLSLVWPAAGVAAVWLCAQRRSPLLWLDVAALGLITAVVNLATGSTPAQSAVFVLANLIQAGLFMTLIVRRRPLMWSLADSGGLRGLRDLWALLLAALTATAAAAAVGPVGIWLVTGRHSWLATGVWLARNLAGILVVGTASLCLARAAVGLRNRLTAPNPPPVDRGRLVEHAAVSVFSAICYGVGFADAEGLPITSTLIALTVWSAVRLSTAYVTAHTAVVAAIAVLFTLHDRGPFAVMSSHAGRALVVQLFVIVVAVVGLTLALGRDERADLVRELAVGREDTARRAALKRAIIDSMSDGVSVVDSTGNITLRNVAAGHILGGRLSPEDQAASSAHYGMHHLDGTPMTDAEMPHVRIAAGEVVEDMDVLIRNEGVPDGRIVHLRASALPEPGGGRSTVMVYNDVTAERRHHDELTAFAGVVAHDLLNPLAAAEGWTDAATEALRDNDAARAEMAMVRVARAAGRMRGLINDLLAYTTARDAGIAPARVDLTALVADITAARIDTATVASAPVPRFTHGELDPVEADHVLLRQLLDNLVGNAVKYTAPGVTPEITITTTRRGGTVTLTIADNGIGIPAGQHEKIFDTFYRAHTGGPYTGTGLGLAICKRIAERHGGTITATDNPGGGTRFTFTLPAATPNTDTRFAPPSPRAQSSTPLRDRTATQQYQRPPATP</sequence>
<dbReference type="Gene3D" id="1.10.287.130">
    <property type="match status" value="1"/>
</dbReference>
<keyword evidence="5" id="KW-0808">Transferase</keyword>
<evidence type="ECO:0000256" key="6">
    <source>
        <dbReference type="ARBA" id="ARBA00022741"/>
    </source>
</evidence>
<feature type="transmembrane region" description="Helical" evidence="12">
    <location>
        <begin position="122"/>
        <end position="147"/>
    </location>
</feature>
<dbReference type="PROSITE" id="PS50109">
    <property type="entry name" value="HIS_KIN"/>
    <property type="match status" value="1"/>
</dbReference>
<comment type="caution">
    <text evidence="15">The sequence shown here is derived from an EMBL/GenBank/DDBJ whole genome shotgun (WGS) entry which is preliminary data.</text>
</comment>
<dbReference type="GO" id="GO:0005524">
    <property type="term" value="F:ATP binding"/>
    <property type="evidence" value="ECO:0007669"/>
    <property type="project" value="UniProtKB-KW"/>
</dbReference>
<feature type="transmembrane region" description="Helical" evidence="12">
    <location>
        <begin position="275"/>
        <end position="298"/>
    </location>
</feature>
<dbReference type="Pfam" id="PF02518">
    <property type="entry name" value="HATPase_c"/>
    <property type="match status" value="1"/>
</dbReference>
<dbReference type="InterPro" id="IPR036890">
    <property type="entry name" value="HATPase_C_sf"/>
</dbReference>
<feature type="transmembrane region" description="Helical" evidence="12">
    <location>
        <begin position="159"/>
        <end position="180"/>
    </location>
</feature>
<dbReference type="GO" id="GO:0007234">
    <property type="term" value="P:osmosensory signaling via phosphorelay pathway"/>
    <property type="evidence" value="ECO:0007669"/>
    <property type="project" value="TreeGrafter"/>
</dbReference>
<dbReference type="SMART" id="SM00387">
    <property type="entry name" value="HATPase_c"/>
    <property type="match status" value="1"/>
</dbReference>
<feature type="region of interest" description="Disordered" evidence="11">
    <location>
        <begin position="668"/>
        <end position="707"/>
    </location>
</feature>
<dbReference type="FunFam" id="3.30.565.10:FF:000006">
    <property type="entry name" value="Sensor histidine kinase WalK"/>
    <property type="match status" value="1"/>
</dbReference>
<keyword evidence="6" id="KW-0547">Nucleotide-binding</keyword>
<dbReference type="SUPFAM" id="SSF47384">
    <property type="entry name" value="Homodimeric domain of signal transducing histidine kinase"/>
    <property type="match status" value="1"/>
</dbReference>
<feature type="transmembrane region" description="Helical" evidence="12">
    <location>
        <begin position="240"/>
        <end position="263"/>
    </location>
</feature>
<dbReference type="SUPFAM" id="SSF55785">
    <property type="entry name" value="PYP-like sensor domain (PAS domain)"/>
    <property type="match status" value="1"/>
</dbReference>
<dbReference type="RefSeq" id="WP_104481494.1">
    <property type="nucleotide sequence ID" value="NZ_CP154825.1"/>
</dbReference>
<evidence type="ECO:0000256" key="2">
    <source>
        <dbReference type="ARBA" id="ARBA00004236"/>
    </source>
</evidence>
<dbReference type="Gene3D" id="3.30.565.10">
    <property type="entry name" value="Histidine kinase-like ATPase, C-terminal domain"/>
    <property type="match status" value="1"/>
</dbReference>
<dbReference type="Proteomes" id="UP000239203">
    <property type="component" value="Unassembled WGS sequence"/>
</dbReference>
<reference evidence="15 16" key="1">
    <citation type="submission" date="2018-02" db="EMBL/GenBank/DDBJ databases">
        <title>Genomic Encyclopedia of Archaeal and Bacterial Type Strains, Phase II (KMG-II): from individual species to whole genera.</title>
        <authorList>
            <person name="Goeker M."/>
        </authorList>
    </citation>
    <scope>NUCLEOTIDE SEQUENCE [LARGE SCALE GENOMIC DNA]</scope>
    <source>
        <strain evidence="15 16">YU 961-1</strain>
    </source>
</reference>
<dbReference type="InterPro" id="IPR036097">
    <property type="entry name" value="HisK_dim/P_sf"/>
</dbReference>
<dbReference type="InterPro" id="IPR004358">
    <property type="entry name" value="Sig_transdc_His_kin-like_C"/>
</dbReference>
<dbReference type="GO" id="GO:0030295">
    <property type="term" value="F:protein kinase activator activity"/>
    <property type="evidence" value="ECO:0007669"/>
    <property type="project" value="TreeGrafter"/>
</dbReference>
<keyword evidence="13" id="KW-0732">Signal</keyword>
<evidence type="ECO:0000256" key="9">
    <source>
        <dbReference type="ARBA" id="ARBA00023012"/>
    </source>
</evidence>
<dbReference type="GO" id="GO:0006355">
    <property type="term" value="P:regulation of DNA-templated transcription"/>
    <property type="evidence" value="ECO:0007669"/>
    <property type="project" value="InterPro"/>
</dbReference>
<dbReference type="InterPro" id="IPR005467">
    <property type="entry name" value="His_kinase_dom"/>
</dbReference>
<evidence type="ECO:0000256" key="8">
    <source>
        <dbReference type="ARBA" id="ARBA00022840"/>
    </source>
</evidence>
<dbReference type="Pfam" id="PF00989">
    <property type="entry name" value="PAS"/>
    <property type="match status" value="1"/>
</dbReference>
<keyword evidence="4" id="KW-0597">Phosphoprotein</keyword>
<evidence type="ECO:0000256" key="3">
    <source>
        <dbReference type="ARBA" id="ARBA00012438"/>
    </source>
</evidence>
<evidence type="ECO:0000256" key="4">
    <source>
        <dbReference type="ARBA" id="ARBA00022553"/>
    </source>
</evidence>
<evidence type="ECO:0000256" key="13">
    <source>
        <dbReference type="SAM" id="SignalP"/>
    </source>
</evidence>
<dbReference type="SUPFAM" id="SSF55874">
    <property type="entry name" value="ATPase domain of HSP90 chaperone/DNA topoisomerase II/histidine kinase"/>
    <property type="match status" value="1"/>
</dbReference>
<dbReference type="SMART" id="SM00388">
    <property type="entry name" value="HisKA"/>
    <property type="match status" value="1"/>
</dbReference>
<evidence type="ECO:0000256" key="10">
    <source>
        <dbReference type="ARBA" id="ARBA00039401"/>
    </source>
</evidence>
<dbReference type="PRINTS" id="PR00344">
    <property type="entry name" value="BCTRLSENSOR"/>
</dbReference>
<evidence type="ECO:0000259" key="14">
    <source>
        <dbReference type="PROSITE" id="PS50109"/>
    </source>
</evidence>
<keyword evidence="8" id="KW-0067">ATP-binding</keyword>
<evidence type="ECO:0000313" key="16">
    <source>
        <dbReference type="Proteomes" id="UP000239203"/>
    </source>
</evidence>
<protein>
    <recommendedName>
        <fullName evidence="10">Sensor-like histidine kinase SenX3</fullName>
        <ecNumber evidence="3">2.7.13.3</ecNumber>
    </recommendedName>
</protein>
<proteinExistence type="predicted"/>
<dbReference type="InterPro" id="IPR003594">
    <property type="entry name" value="HATPase_dom"/>
</dbReference>
<dbReference type="CDD" id="cd00082">
    <property type="entry name" value="HisKA"/>
    <property type="match status" value="1"/>
</dbReference>
<keyword evidence="16" id="KW-1185">Reference proteome</keyword>
<feature type="transmembrane region" description="Helical" evidence="12">
    <location>
        <begin position="57"/>
        <end position="74"/>
    </location>
</feature>
<dbReference type="PANTHER" id="PTHR42878">
    <property type="entry name" value="TWO-COMPONENT HISTIDINE KINASE"/>
    <property type="match status" value="1"/>
</dbReference>
<evidence type="ECO:0000256" key="12">
    <source>
        <dbReference type="SAM" id="Phobius"/>
    </source>
</evidence>
<comment type="subcellular location">
    <subcellularLocation>
        <location evidence="2">Cell membrane</location>
    </subcellularLocation>
</comment>
<accession>A0A2S6GIN1</accession>
<dbReference type="PANTHER" id="PTHR42878:SF7">
    <property type="entry name" value="SENSOR HISTIDINE KINASE GLRK"/>
    <property type="match status" value="1"/>
</dbReference>
<feature type="transmembrane region" description="Helical" evidence="12">
    <location>
        <begin position="80"/>
        <end position="101"/>
    </location>
</feature>
<dbReference type="InterPro" id="IPR050351">
    <property type="entry name" value="BphY/WalK/GraS-like"/>
</dbReference>
<evidence type="ECO:0000256" key="5">
    <source>
        <dbReference type="ARBA" id="ARBA00022679"/>
    </source>
</evidence>
<dbReference type="InterPro" id="IPR013767">
    <property type="entry name" value="PAS_fold"/>
</dbReference>
<dbReference type="Gene3D" id="3.30.450.20">
    <property type="entry name" value="PAS domain"/>
    <property type="match status" value="1"/>
</dbReference>